<dbReference type="SUPFAM" id="SSF46785">
    <property type="entry name" value="Winged helix' DNA-binding domain"/>
    <property type="match status" value="1"/>
</dbReference>
<accession>A0A1B1MHJ8</accession>
<dbReference type="AlphaFoldDB" id="A0A1B1MHJ8"/>
<dbReference type="Proteomes" id="UP000092598">
    <property type="component" value="Chromosome"/>
</dbReference>
<dbReference type="Pfam" id="PF13601">
    <property type="entry name" value="HTH_34"/>
    <property type="match status" value="1"/>
</dbReference>
<proteinExistence type="predicted"/>
<sequence>MTAPEPTAPDPALDAVIHPVNRLQICSMLAPVESLAFSAVRDALGVSDSVLSKQVRILQEAGYVTLHKEPFNSRVRAWIALTPTGRTALTGHLEALRRIADLASPSGTGTAADGGGS</sequence>
<name>A0A1B1MHJ8_STRLN</name>
<dbReference type="CDD" id="cd00090">
    <property type="entry name" value="HTH_ARSR"/>
    <property type="match status" value="1"/>
</dbReference>
<dbReference type="PANTHER" id="PTHR37318:SF1">
    <property type="entry name" value="BSL7504 PROTEIN"/>
    <property type="match status" value="1"/>
</dbReference>
<organism evidence="1 2">
    <name type="scientific">Streptomyces lincolnensis</name>
    <dbReference type="NCBI Taxonomy" id="1915"/>
    <lineage>
        <taxon>Bacteria</taxon>
        <taxon>Bacillati</taxon>
        <taxon>Actinomycetota</taxon>
        <taxon>Actinomycetes</taxon>
        <taxon>Kitasatosporales</taxon>
        <taxon>Streptomycetaceae</taxon>
        <taxon>Streptomyces</taxon>
    </lineage>
</organism>
<dbReference type="Gene3D" id="1.10.10.10">
    <property type="entry name" value="Winged helix-like DNA-binding domain superfamily/Winged helix DNA-binding domain"/>
    <property type="match status" value="1"/>
</dbReference>
<gene>
    <name evidence="1" type="ORF">SLINC_5837</name>
</gene>
<dbReference type="PANTHER" id="PTHR37318">
    <property type="entry name" value="BSL7504 PROTEIN"/>
    <property type="match status" value="1"/>
</dbReference>
<dbReference type="STRING" id="1915.SLINC_5837"/>
<protein>
    <submittedName>
        <fullName evidence="1">Transcriptional regulator</fullName>
    </submittedName>
</protein>
<evidence type="ECO:0000313" key="2">
    <source>
        <dbReference type="Proteomes" id="UP000092598"/>
    </source>
</evidence>
<dbReference type="EMBL" id="CP016438">
    <property type="protein sequence ID" value="ANS68061.1"/>
    <property type="molecule type" value="Genomic_DNA"/>
</dbReference>
<evidence type="ECO:0000313" key="1">
    <source>
        <dbReference type="EMBL" id="ANS68061.1"/>
    </source>
</evidence>
<dbReference type="RefSeq" id="WP_225988306.1">
    <property type="nucleotide sequence ID" value="NZ_CP016438.1"/>
</dbReference>
<dbReference type="InterPro" id="IPR036390">
    <property type="entry name" value="WH_DNA-bd_sf"/>
</dbReference>
<dbReference type="InterPro" id="IPR011991">
    <property type="entry name" value="ArsR-like_HTH"/>
</dbReference>
<dbReference type="InterPro" id="IPR036388">
    <property type="entry name" value="WH-like_DNA-bd_sf"/>
</dbReference>
<dbReference type="PATRIC" id="fig|1915.4.peg.6469"/>
<reference evidence="1 2" key="1">
    <citation type="submission" date="2016-07" db="EMBL/GenBank/DDBJ databases">
        <title>Enhancement of antibiotic productionsby engineered nitrateutilization in actinobacteria.</title>
        <authorList>
            <person name="Meng S.C."/>
        </authorList>
    </citation>
    <scope>NUCLEOTIDE SEQUENCE [LARGE SCALE GENOMIC DNA]</scope>
    <source>
        <strain evidence="1 2">NRRL 2936</strain>
    </source>
</reference>
<dbReference type="KEGG" id="sls:SLINC_5837"/>
<dbReference type="InterPro" id="IPR027395">
    <property type="entry name" value="WH_DNA-bd_dom"/>
</dbReference>
<keyword evidence="2" id="KW-1185">Reference proteome</keyword>